<evidence type="ECO:0000313" key="2">
    <source>
        <dbReference type="EMBL" id="KRL66100.1"/>
    </source>
</evidence>
<dbReference type="PANTHER" id="PTHR33169">
    <property type="entry name" value="PADR-FAMILY TRANSCRIPTIONAL REGULATOR"/>
    <property type="match status" value="1"/>
</dbReference>
<dbReference type="Proteomes" id="UP000052013">
    <property type="component" value="Unassembled WGS sequence"/>
</dbReference>
<dbReference type="Pfam" id="PF03551">
    <property type="entry name" value="PadR"/>
    <property type="match status" value="1"/>
</dbReference>
<dbReference type="InterPro" id="IPR036388">
    <property type="entry name" value="WH-like_DNA-bd_sf"/>
</dbReference>
<dbReference type="Gene3D" id="1.10.10.10">
    <property type="entry name" value="Winged helix-like DNA-binding domain superfamily/Winged helix DNA-binding domain"/>
    <property type="match status" value="1"/>
</dbReference>
<gene>
    <name evidence="2" type="ORF">FC85_GL002946</name>
</gene>
<dbReference type="PATRIC" id="fig|1423739.3.peg.3064"/>
<evidence type="ECO:0000313" key="3">
    <source>
        <dbReference type="Proteomes" id="UP000052013"/>
    </source>
</evidence>
<dbReference type="AlphaFoldDB" id="A0A0R1SFA0"/>
<dbReference type="InterPro" id="IPR052509">
    <property type="entry name" value="Metal_resp_DNA-bind_regulator"/>
</dbReference>
<dbReference type="STRING" id="1423739.FC85_GL002946"/>
<accession>A0A0R1SFA0</accession>
<name>A0A0R1SFA0_9LACO</name>
<dbReference type="PANTHER" id="PTHR33169:SF25">
    <property type="entry name" value="DNA-BINDING PROTEIN YIZB-RELATED"/>
    <property type="match status" value="1"/>
</dbReference>
<protein>
    <submittedName>
        <fullName evidence="2">PadR family transcriptional regulator</fullName>
    </submittedName>
</protein>
<dbReference type="InterPro" id="IPR005149">
    <property type="entry name" value="Tscrpt_reg_PadR_N"/>
</dbReference>
<dbReference type="EMBL" id="AZEY01000050">
    <property type="protein sequence ID" value="KRL66100.1"/>
    <property type="molecule type" value="Genomic_DNA"/>
</dbReference>
<evidence type="ECO:0000259" key="1">
    <source>
        <dbReference type="Pfam" id="PF03551"/>
    </source>
</evidence>
<proteinExistence type="predicted"/>
<dbReference type="SUPFAM" id="SSF46785">
    <property type="entry name" value="Winged helix' DNA-binding domain"/>
    <property type="match status" value="1"/>
</dbReference>
<sequence length="119" mass="13494">MGSDYLSKADVSSQMLKGILQGCLLILISDQPYYGYAISQELSKYGFANVPKGTIYPLLMNMEKKGLIIGKTQPSKEGPQRKYYYVTDAGNQARQHFLTQWKSLSTGVNDLINERRHRQ</sequence>
<dbReference type="InterPro" id="IPR036390">
    <property type="entry name" value="WH_DNA-bd_sf"/>
</dbReference>
<feature type="domain" description="Transcription regulator PadR N-terminal" evidence="1">
    <location>
        <begin position="24"/>
        <end position="95"/>
    </location>
</feature>
<comment type="caution">
    <text evidence="2">The sequence shown here is derived from an EMBL/GenBank/DDBJ whole genome shotgun (WGS) entry which is preliminary data.</text>
</comment>
<organism evidence="2 3">
    <name type="scientific">Lentilactobacillus diolivorans DSM 14421</name>
    <dbReference type="NCBI Taxonomy" id="1423739"/>
    <lineage>
        <taxon>Bacteria</taxon>
        <taxon>Bacillati</taxon>
        <taxon>Bacillota</taxon>
        <taxon>Bacilli</taxon>
        <taxon>Lactobacillales</taxon>
        <taxon>Lactobacillaceae</taxon>
        <taxon>Lentilactobacillus</taxon>
    </lineage>
</organism>
<reference evidence="2 3" key="1">
    <citation type="journal article" date="2015" name="Genome Announc.">
        <title>Expanding the biotechnology potential of lactobacilli through comparative genomics of 213 strains and associated genera.</title>
        <authorList>
            <person name="Sun Z."/>
            <person name="Harris H.M."/>
            <person name="McCann A."/>
            <person name="Guo C."/>
            <person name="Argimon S."/>
            <person name="Zhang W."/>
            <person name="Yang X."/>
            <person name="Jeffery I.B."/>
            <person name="Cooney J.C."/>
            <person name="Kagawa T.F."/>
            <person name="Liu W."/>
            <person name="Song Y."/>
            <person name="Salvetti E."/>
            <person name="Wrobel A."/>
            <person name="Rasinkangas P."/>
            <person name="Parkhill J."/>
            <person name="Rea M.C."/>
            <person name="O'Sullivan O."/>
            <person name="Ritari J."/>
            <person name="Douillard F.P."/>
            <person name="Paul Ross R."/>
            <person name="Yang R."/>
            <person name="Briner A.E."/>
            <person name="Felis G.E."/>
            <person name="de Vos W.M."/>
            <person name="Barrangou R."/>
            <person name="Klaenhammer T.R."/>
            <person name="Caufield P.W."/>
            <person name="Cui Y."/>
            <person name="Zhang H."/>
            <person name="O'Toole P.W."/>
        </authorList>
    </citation>
    <scope>NUCLEOTIDE SEQUENCE [LARGE SCALE GENOMIC DNA]</scope>
    <source>
        <strain evidence="2 3">DSM 14421</strain>
    </source>
</reference>